<keyword evidence="4 7" id="KW-0812">Transmembrane</keyword>
<feature type="transmembrane region" description="Helical" evidence="7">
    <location>
        <begin position="170"/>
        <end position="194"/>
    </location>
</feature>
<dbReference type="EMBL" id="FOGU01000003">
    <property type="protein sequence ID" value="SER87187.1"/>
    <property type="molecule type" value="Genomic_DNA"/>
</dbReference>
<evidence type="ECO:0000256" key="6">
    <source>
        <dbReference type="ARBA" id="ARBA00023136"/>
    </source>
</evidence>
<dbReference type="GO" id="GO:0005886">
    <property type="term" value="C:plasma membrane"/>
    <property type="evidence" value="ECO:0007669"/>
    <property type="project" value="UniProtKB-SubCell"/>
</dbReference>
<feature type="transmembrane region" description="Helical" evidence="7">
    <location>
        <begin position="94"/>
        <end position="115"/>
    </location>
</feature>
<comment type="subcellular location">
    <subcellularLocation>
        <location evidence="1 7">Cell inner membrane</location>
        <topology evidence="1 7">Multi-pass membrane protein</topology>
    </subcellularLocation>
</comment>
<feature type="domain" description="TRAP C4-dicarboxylate transport system permease DctM subunit" evidence="8">
    <location>
        <begin position="10"/>
        <end position="418"/>
    </location>
</feature>
<dbReference type="GO" id="GO:0022857">
    <property type="term" value="F:transmembrane transporter activity"/>
    <property type="evidence" value="ECO:0007669"/>
    <property type="project" value="UniProtKB-UniRule"/>
</dbReference>
<proteinExistence type="inferred from homology"/>
<dbReference type="STRING" id="641238.SAMN04490244_103336"/>
<comment type="subunit">
    <text evidence="7">The complex comprises the extracytoplasmic solute receptor protein and the two transmembrane proteins.</text>
</comment>
<evidence type="ECO:0000256" key="5">
    <source>
        <dbReference type="ARBA" id="ARBA00022989"/>
    </source>
</evidence>
<accession>A0A1H9SQN2</accession>
<dbReference type="AlphaFoldDB" id="A0A1H9SQN2"/>
<dbReference type="NCBIfam" id="TIGR00786">
    <property type="entry name" value="dctM"/>
    <property type="match status" value="1"/>
</dbReference>
<feature type="transmembrane region" description="Helical" evidence="7">
    <location>
        <begin position="307"/>
        <end position="330"/>
    </location>
</feature>
<feature type="transmembrane region" description="Helical" evidence="7">
    <location>
        <begin position="337"/>
        <end position="355"/>
    </location>
</feature>
<evidence type="ECO:0000313" key="10">
    <source>
        <dbReference type="Proteomes" id="UP000198885"/>
    </source>
</evidence>
<gene>
    <name evidence="9" type="ORF">SAMN04490244_103336</name>
</gene>
<evidence type="ECO:0000256" key="7">
    <source>
        <dbReference type="RuleBase" id="RU369079"/>
    </source>
</evidence>
<evidence type="ECO:0000256" key="4">
    <source>
        <dbReference type="ARBA" id="ARBA00022692"/>
    </source>
</evidence>
<feature type="transmembrane region" description="Helical" evidence="7">
    <location>
        <begin position="274"/>
        <end position="295"/>
    </location>
</feature>
<feature type="transmembrane region" description="Helical" evidence="7">
    <location>
        <begin position="361"/>
        <end position="384"/>
    </location>
</feature>
<dbReference type="OrthoDB" id="9790209at2"/>
<feature type="transmembrane region" description="Helical" evidence="7">
    <location>
        <begin position="136"/>
        <end position="164"/>
    </location>
</feature>
<name>A0A1H9SQN2_9RHOB</name>
<comment type="function">
    <text evidence="7">Part of the tripartite ATP-independent periplasmic (TRAP) transport system.</text>
</comment>
<feature type="transmembrane region" description="Helical" evidence="7">
    <location>
        <begin position="396"/>
        <end position="416"/>
    </location>
</feature>
<protein>
    <recommendedName>
        <fullName evidence="7">TRAP transporter large permease protein</fullName>
    </recommendedName>
</protein>
<dbReference type="InterPro" id="IPR004681">
    <property type="entry name" value="TRAP_DctM"/>
</dbReference>
<dbReference type="PANTHER" id="PTHR33362">
    <property type="entry name" value="SIALIC ACID TRAP TRANSPORTER PERMEASE PROTEIN SIAT-RELATED"/>
    <property type="match status" value="1"/>
</dbReference>
<feature type="transmembrane region" description="Helical" evidence="7">
    <location>
        <begin position="12"/>
        <end position="35"/>
    </location>
</feature>
<dbReference type="PANTHER" id="PTHR33362:SF3">
    <property type="entry name" value="SIALIC ACID TRAP TRANSPORTER PERMEASE PROTEIN SIAT"/>
    <property type="match status" value="1"/>
</dbReference>
<comment type="similarity">
    <text evidence="7">Belongs to the TRAP transporter large permease family.</text>
</comment>
<dbReference type="Proteomes" id="UP000198885">
    <property type="component" value="Unassembled WGS sequence"/>
</dbReference>
<evidence type="ECO:0000259" key="8">
    <source>
        <dbReference type="Pfam" id="PF06808"/>
    </source>
</evidence>
<keyword evidence="7" id="KW-0813">Transport</keyword>
<dbReference type="RefSeq" id="WP_092690696.1">
    <property type="nucleotide sequence ID" value="NZ_FOGU01000003.1"/>
</dbReference>
<keyword evidence="3 7" id="KW-0997">Cell inner membrane</keyword>
<feature type="transmembrane region" description="Helical" evidence="7">
    <location>
        <begin position="215"/>
        <end position="237"/>
    </location>
</feature>
<dbReference type="PIRSF" id="PIRSF006066">
    <property type="entry name" value="HI0050"/>
    <property type="match status" value="1"/>
</dbReference>
<feature type="transmembrane region" description="Helical" evidence="7">
    <location>
        <begin position="56"/>
        <end position="74"/>
    </location>
</feature>
<keyword evidence="5 7" id="KW-1133">Transmembrane helix</keyword>
<keyword evidence="6 7" id="KW-0472">Membrane</keyword>
<evidence type="ECO:0000256" key="3">
    <source>
        <dbReference type="ARBA" id="ARBA00022519"/>
    </source>
</evidence>
<organism evidence="9 10">
    <name type="scientific">Tranquillimonas rosea</name>
    <dbReference type="NCBI Taxonomy" id="641238"/>
    <lineage>
        <taxon>Bacteria</taxon>
        <taxon>Pseudomonadati</taxon>
        <taxon>Pseudomonadota</taxon>
        <taxon>Alphaproteobacteria</taxon>
        <taxon>Rhodobacterales</taxon>
        <taxon>Roseobacteraceae</taxon>
        <taxon>Tranquillimonas</taxon>
    </lineage>
</organism>
<sequence>MSWEFGVTVATIVATAMIGLPIGHAMLASSILYLAMDGQDVSIAVEQMLQGLYGSYVLLAIPLFIFAADLMNVGSLSDRLLDFCRALVGRFRGGLGHVNVVSSLIFSGMSGSALADAVGMGRIIINLMTRDGKYPAAYAGAITAASAIIGPIIPPSIPMVLFALVSDTSIGFLFLGGVAPGLILGVLLMVMNAWQARRYGYPVEEPVPMRELPRVTLRAVPALLMPVILLVGIYGGVTTPTEAAALAALYAFLVSTLYYRSVSLRRAYETVRNSARSTASVGFLIAGALAFNYVVTVEQIPNVIRDGLAGVDLGPVTFLLLVNGLLLVLGCLLEANAILLVIVPIFLPTAVSLGIDPVHFGVIVVVNTMIGLATPPYGLLLFVVSSITRSPVRETIRFLLPFLAIMIGGLAIITYVPDLVLWLPRLYGYNG</sequence>
<keyword evidence="2" id="KW-1003">Cell membrane</keyword>
<evidence type="ECO:0000256" key="1">
    <source>
        <dbReference type="ARBA" id="ARBA00004429"/>
    </source>
</evidence>
<dbReference type="InterPro" id="IPR010656">
    <property type="entry name" value="DctM"/>
</dbReference>
<evidence type="ECO:0000313" key="9">
    <source>
        <dbReference type="EMBL" id="SER87187.1"/>
    </source>
</evidence>
<keyword evidence="10" id="KW-1185">Reference proteome</keyword>
<reference evidence="9 10" key="1">
    <citation type="submission" date="2016-10" db="EMBL/GenBank/DDBJ databases">
        <authorList>
            <person name="de Groot N.N."/>
        </authorList>
    </citation>
    <scope>NUCLEOTIDE SEQUENCE [LARGE SCALE GENOMIC DNA]</scope>
    <source>
        <strain evidence="9 10">DSM 23042</strain>
    </source>
</reference>
<dbReference type="Pfam" id="PF06808">
    <property type="entry name" value="DctM"/>
    <property type="match status" value="1"/>
</dbReference>
<evidence type="ECO:0000256" key="2">
    <source>
        <dbReference type="ARBA" id="ARBA00022475"/>
    </source>
</evidence>
<feature type="transmembrane region" description="Helical" evidence="7">
    <location>
        <begin position="243"/>
        <end position="262"/>
    </location>
</feature>